<dbReference type="AlphaFoldDB" id="A0A1Q5SPJ2"/>
<evidence type="ECO:0000313" key="1">
    <source>
        <dbReference type="EMBL" id="OKO89843.1"/>
    </source>
</evidence>
<proteinExistence type="predicted"/>
<dbReference type="SUPFAM" id="SSF109854">
    <property type="entry name" value="DinB/YfiT-like putative metalloenzymes"/>
    <property type="match status" value="1"/>
</dbReference>
<comment type="caution">
    <text evidence="1">The sequence shown here is derived from an EMBL/GenBank/DDBJ whole genome shotgun (WGS) entry which is preliminary data.</text>
</comment>
<reference evidence="2" key="2">
    <citation type="submission" date="2017-01" db="EMBL/GenBank/DDBJ databases">
        <title>Genome sequencing and annotation of Geobacillus sp. 1017, a Hydrocarbon-Oxidizing Thermophilic Bacterium Isolated from a Heavy Oil Reservoir (China).</title>
        <authorList>
            <person name="Kadnikov V.V."/>
            <person name="Mardanov A.V."/>
            <person name="Poltaraus A.B."/>
            <person name="Sokolova D.S."/>
            <person name="Semenova E.M."/>
            <person name="Ravin N.V."/>
            <person name="Tourova T.P."/>
            <person name="Nazina T.N."/>
        </authorList>
    </citation>
    <scope>NUCLEOTIDE SEQUENCE [LARGE SCALE GENOMIC DNA]</scope>
    <source>
        <strain evidence="2">1017</strain>
    </source>
</reference>
<name>A0A1Q5SPJ2_9BACL</name>
<reference evidence="1 2" key="1">
    <citation type="submission" date="2016-11" db="EMBL/GenBank/DDBJ databases">
        <authorList>
            <person name="Kadnikov V."/>
            <person name="Nazina T."/>
        </authorList>
    </citation>
    <scope>NUCLEOTIDE SEQUENCE [LARGE SCALE GENOMIC DNA]</scope>
    <source>
        <strain evidence="1 2">1017</strain>
    </source>
</reference>
<evidence type="ECO:0008006" key="3">
    <source>
        <dbReference type="Google" id="ProtNLM"/>
    </source>
</evidence>
<sequence>MLFYLASSGGLEMEEMKLFVKIAMHRMYDHHLPKLLHSIQTLNMEQLWECNAPGLNSVGGIVLHICEHVKRNTLSYLQRNIKFDQGIEEYFPQLDFTPDMLSIIVQETFDKWKHQITNMINENNYTAIDMHNLFHLVEHTSYHLGQIVDRAKRMTGTSFQFCQNGLNEKTLRLIIESEKF</sequence>
<organism evidence="1 2">
    <name type="scientific">Geobacillus proteiniphilus</name>
    <dbReference type="NCBI Taxonomy" id="860353"/>
    <lineage>
        <taxon>Bacteria</taxon>
        <taxon>Bacillati</taxon>
        <taxon>Bacillota</taxon>
        <taxon>Bacilli</taxon>
        <taxon>Bacillales</taxon>
        <taxon>Anoxybacillaceae</taxon>
        <taxon>Geobacillus</taxon>
    </lineage>
</organism>
<accession>A0A1Q5SPJ2</accession>
<dbReference type="Proteomes" id="UP000186030">
    <property type="component" value="Unassembled WGS sequence"/>
</dbReference>
<gene>
    <name evidence="1" type="ORF">BRO54_3252</name>
</gene>
<protein>
    <recommendedName>
        <fullName evidence="3">DinB-like domain-containing protein</fullName>
    </recommendedName>
</protein>
<dbReference type="Gene3D" id="1.20.120.450">
    <property type="entry name" value="dinb family like domain"/>
    <property type="match status" value="1"/>
</dbReference>
<evidence type="ECO:0000313" key="2">
    <source>
        <dbReference type="Proteomes" id="UP000186030"/>
    </source>
</evidence>
<dbReference type="InterPro" id="IPR034660">
    <property type="entry name" value="DinB/YfiT-like"/>
</dbReference>
<dbReference type="EMBL" id="MQMG01000053">
    <property type="protein sequence ID" value="OKO89843.1"/>
    <property type="molecule type" value="Genomic_DNA"/>
</dbReference>